<gene>
    <name evidence="4" type="ORF">EDD28_1264</name>
</gene>
<keyword evidence="2 4" id="KW-0812">Transmembrane</keyword>
<accession>A0A3N2DA63</accession>
<evidence type="ECO:0000256" key="1">
    <source>
        <dbReference type="SAM" id="MobiDB-lite"/>
    </source>
</evidence>
<feature type="domain" description="DUF3566" evidence="3">
    <location>
        <begin position="81"/>
        <end position="198"/>
    </location>
</feature>
<sequence length="199" mass="20366">MTDPTSAKTTPVRLSAKKAPVAEGVIETAPDTTSEAVRSSAGTVGATGAASGATATSGSGQPGKARTAPRPAAKPSAAIGPRRVRLSVSRVDPWSVMKLGFLLSVALGIMTVVAAAVAWNVVDSMGVFTDLESLLSDLGAIEQFRVIMEYLRLKNIMSMAVVVSIVNVALITALATLGAFLYNITAALVGGLHLTLTDD</sequence>
<keyword evidence="2" id="KW-0472">Membrane</keyword>
<feature type="transmembrane region" description="Helical" evidence="2">
    <location>
        <begin position="156"/>
        <end position="182"/>
    </location>
</feature>
<dbReference type="AlphaFoldDB" id="A0A3N2DA63"/>
<keyword evidence="5" id="KW-1185">Reference proteome</keyword>
<dbReference type="OrthoDB" id="3240216at2"/>
<name>A0A3N2DA63_9MICO</name>
<protein>
    <submittedName>
        <fullName evidence="4">Transmembrane protein DUF3566</fullName>
    </submittedName>
</protein>
<organism evidence="4 5">
    <name type="scientific">Salana multivorans</name>
    <dbReference type="NCBI Taxonomy" id="120377"/>
    <lineage>
        <taxon>Bacteria</taxon>
        <taxon>Bacillati</taxon>
        <taxon>Actinomycetota</taxon>
        <taxon>Actinomycetes</taxon>
        <taxon>Micrococcales</taxon>
        <taxon>Beutenbergiaceae</taxon>
        <taxon>Salana</taxon>
    </lineage>
</organism>
<dbReference type="Pfam" id="PF12089">
    <property type="entry name" value="DUF3566"/>
    <property type="match status" value="1"/>
</dbReference>
<dbReference type="Proteomes" id="UP000275356">
    <property type="component" value="Unassembled WGS sequence"/>
</dbReference>
<dbReference type="EMBL" id="RKHQ01000001">
    <property type="protein sequence ID" value="ROR96677.1"/>
    <property type="molecule type" value="Genomic_DNA"/>
</dbReference>
<feature type="transmembrane region" description="Helical" evidence="2">
    <location>
        <begin position="99"/>
        <end position="122"/>
    </location>
</feature>
<dbReference type="InterPro" id="IPR021949">
    <property type="entry name" value="DUF3566_TM"/>
</dbReference>
<evidence type="ECO:0000313" key="4">
    <source>
        <dbReference type="EMBL" id="ROR96677.1"/>
    </source>
</evidence>
<evidence type="ECO:0000259" key="3">
    <source>
        <dbReference type="Pfam" id="PF12089"/>
    </source>
</evidence>
<dbReference type="RefSeq" id="WP_123738820.1">
    <property type="nucleotide sequence ID" value="NZ_RKHQ01000001.1"/>
</dbReference>
<proteinExistence type="predicted"/>
<comment type="caution">
    <text evidence="4">The sequence shown here is derived from an EMBL/GenBank/DDBJ whole genome shotgun (WGS) entry which is preliminary data.</text>
</comment>
<feature type="compositionally biased region" description="Low complexity" evidence="1">
    <location>
        <begin position="39"/>
        <end position="78"/>
    </location>
</feature>
<feature type="region of interest" description="Disordered" evidence="1">
    <location>
        <begin position="1"/>
        <end position="78"/>
    </location>
</feature>
<evidence type="ECO:0000256" key="2">
    <source>
        <dbReference type="SAM" id="Phobius"/>
    </source>
</evidence>
<keyword evidence="2" id="KW-1133">Transmembrane helix</keyword>
<reference evidence="4 5" key="1">
    <citation type="submission" date="2018-11" db="EMBL/GenBank/DDBJ databases">
        <title>Sequencing the genomes of 1000 actinobacteria strains.</title>
        <authorList>
            <person name="Klenk H.-P."/>
        </authorList>
    </citation>
    <scope>NUCLEOTIDE SEQUENCE [LARGE SCALE GENOMIC DNA]</scope>
    <source>
        <strain evidence="4 5">DSM 13521</strain>
    </source>
</reference>
<evidence type="ECO:0000313" key="5">
    <source>
        <dbReference type="Proteomes" id="UP000275356"/>
    </source>
</evidence>